<reference evidence="1" key="1">
    <citation type="submission" date="2024-07" db="EMBL/GenBank/DDBJ databases">
        <authorList>
            <person name="Yu S.T."/>
        </authorList>
    </citation>
    <scope>NUCLEOTIDE SEQUENCE</scope>
    <source>
        <strain evidence="1">R08</strain>
    </source>
</reference>
<dbReference type="AlphaFoldDB" id="A0AB39MDJ4"/>
<gene>
    <name evidence="1" type="ORF">AB5J58_23155</name>
</gene>
<organism evidence="1">
    <name type="scientific">Streptomyces sp. R08</name>
    <dbReference type="NCBI Taxonomy" id="3238624"/>
    <lineage>
        <taxon>Bacteria</taxon>
        <taxon>Bacillati</taxon>
        <taxon>Actinomycetota</taxon>
        <taxon>Actinomycetes</taxon>
        <taxon>Kitasatosporales</taxon>
        <taxon>Streptomycetaceae</taxon>
        <taxon>Streptomyces</taxon>
    </lineage>
</organism>
<name>A0AB39MDJ4_9ACTN</name>
<proteinExistence type="predicted"/>
<dbReference type="RefSeq" id="WP_369188945.1">
    <property type="nucleotide sequence ID" value="NZ_CP163431.1"/>
</dbReference>
<sequence>MNPDSEDLSPRKVTPSEVDRWHRLAERVRQDLSASGLTVHATAEHGPLPHEGGGWIELDDLDDAGGGVWLHWELHPRVREAIRTAIRHSQVGDPFLEATRQAYESTVTAVLATLTALGYEAERSRDDYRPYAVRVLAHPDIHA</sequence>
<dbReference type="EMBL" id="CP163431">
    <property type="protein sequence ID" value="XDQ02873.1"/>
    <property type="molecule type" value="Genomic_DNA"/>
</dbReference>
<evidence type="ECO:0000313" key="1">
    <source>
        <dbReference type="EMBL" id="XDQ02873.1"/>
    </source>
</evidence>
<accession>A0AB39MDJ4</accession>
<protein>
    <submittedName>
        <fullName evidence="1">Uncharacterized protein</fullName>
    </submittedName>
</protein>